<sequence>MASTQHNSYSPGHALPQVQHHEWRTAENSAAHLIPHLESSASQNPHLKLLDVGAGSGTITASLAKYMPEGQVTATDISDDILQRAQFHAAKEGVKNISYQRASVYELPFAESTFDVTHAHQVLTHLDAPVDAIREMLRVTKPGGIVSLREADLRMWCFWPEVPALQRFHELNLEQHISNGASGTAGRELLSWALKAGAKRENVEMSFGTWCFGSDRDRKPWSEYIAQCRSSLAANIFCLGDSMVERLQSGPVWRKALENGTVKREEVEEMVDAWKTWAATDDAVLGIINGEAIIRKA</sequence>
<feature type="non-terminal residue" evidence="3">
    <location>
        <position position="1"/>
    </location>
</feature>
<dbReference type="OrthoDB" id="10017101at2759"/>
<comment type="similarity">
    <text evidence="1">Belongs to the methyltransferase superfamily. LaeA methyltransferase family.</text>
</comment>
<dbReference type="VEuPathDB" id="FungiDB:MAN_04662"/>
<organism evidence="3 4">
    <name type="scientific">Metarhizium anisopliae (strain ARSEF 549)</name>
    <dbReference type="NCBI Taxonomy" id="3151832"/>
    <lineage>
        <taxon>Eukaryota</taxon>
        <taxon>Fungi</taxon>
        <taxon>Dikarya</taxon>
        <taxon>Ascomycota</taxon>
        <taxon>Pezizomycotina</taxon>
        <taxon>Sordariomycetes</taxon>
        <taxon>Hypocreomycetidae</taxon>
        <taxon>Hypocreales</taxon>
        <taxon>Clavicipitaceae</taxon>
        <taxon>Metarhizium</taxon>
    </lineage>
</organism>
<dbReference type="HOGENOM" id="CLU_057148_1_0_1"/>
<dbReference type="InterPro" id="IPR025714">
    <property type="entry name" value="Methyltranfer_dom"/>
</dbReference>
<dbReference type="EMBL" id="AZNF01000005">
    <property type="protein sequence ID" value="KID66381.1"/>
    <property type="molecule type" value="Genomic_DNA"/>
</dbReference>
<dbReference type="InterPro" id="IPR029063">
    <property type="entry name" value="SAM-dependent_MTases_sf"/>
</dbReference>
<proteinExistence type="inferred from homology"/>
<feature type="domain" description="Methyltransferase" evidence="2">
    <location>
        <begin position="45"/>
        <end position="154"/>
    </location>
</feature>
<dbReference type="Pfam" id="PF13847">
    <property type="entry name" value="Methyltransf_31"/>
    <property type="match status" value="1"/>
</dbReference>
<evidence type="ECO:0000259" key="2">
    <source>
        <dbReference type="Pfam" id="PF13847"/>
    </source>
</evidence>
<reference evidence="3 4" key="1">
    <citation type="journal article" date="2014" name="Proc. Natl. Acad. Sci. U.S.A.">
        <title>Trajectory and genomic determinants of fungal-pathogen speciation and host adaptation.</title>
        <authorList>
            <person name="Hu X."/>
            <person name="Xiao G."/>
            <person name="Zheng P."/>
            <person name="Shang Y."/>
            <person name="Su Y."/>
            <person name="Zhang X."/>
            <person name="Liu X."/>
            <person name="Zhan S."/>
            <person name="St Leger R.J."/>
            <person name="Wang C."/>
        </authorList>
    </citation>
    <scope>NUCLEOTIDE SEQUENCE [LARGE SCALE GENOMIC DNA]</scope>
    <source>
        <strain evidence="3 4">ARSEF 549</strain>
    </source>
</reference>
<dbReference type="PANTHER" id="PTHR43591">
    <property type="entry name" value="METHYLTRANSFERASE"/>
    <property type="match status" value="1"/>
</dbReference>
<comment type="caution">
    <text evidence="3">The sequence shown here is derived from an EMBL/GenBank/DDBJ whole genome shotgun (WGS) entry which is preliminary data.</text>
</comment>
<keyword evidence="3" id="KW-0830">Ubiquinone</keyword>
<dbReference type="PANTHER" id="PTHR43591:SF24">
    <property type="entry name" value="2-METHOXY-6-POLYPRENYL-1,4-BENZOQUINOL METHYLASE, MITOCHONDRIAL"/>
    <property type="match status" value="1"/>
</dbReference>
<evidence type="ECO:0000313" key="4">
    <source>
        <dbReference type="Proteomes" id="UP000031186"/>
    </source>
</evidence>
<dbReference type="AlphaFoldDB" id="A0A0B4FKM1"/>
<dbReference type="Gene3D" id="3.40.50.150">
    <property type="entry name" value="Vaccinia Virus protein VP39"/>
    <property type="match status" value="1"/>
</dbReference>
<keyword evidence="4" id="KW-1185">Reference proteome</keyword>
<dbReference type="Proteomes" id="UP000031186">
    <property type="component" value="Unassembled WGS sequence"/>
</dbReference>
<keyword evidence="3" id="KW-0489">Methyltransferase</keyword>
<accession>A0A0B4FKM1</accession>
<evidence type="ECO:0000313" key="3">
    <source>
        <dbReference type="EMBL" id="KID66381.1"/>
    </source>
</evidence>
<name>A0A0B4FKM1_METAF</name>
<evidence type="ECO:0000256" key="1">
    <source>
        <dbReference type="ARBA" id="ARBA00038158"/>
    </source>
</evidence>
<dbReference type="GO" id="GO:0032259">
    <property type="term" value="P:methylation"/>
    <property type="evidence" value="ECO:0007669"/>
    <property type="project" value="UniProtKB-KW"/>
</dbReference>
<gene>
    <name evidence="3" type="ORF">MAN_04662</name>
</gene>
<keyword evidence="3" id="KW-0808">Transferase</keyword>
<protein>
    <submittedName>
        <fullName evidence="3">Methylase involved in ubiquinone/menaquinone biosynthesis</fullName>
    </submittedName>
</protein>
<dbReference type="GO" id="GO:0008168">
    <property type="term" value="F:methyltransferase activity"/>
    <property type="evidence" value="ECO:0007669"/>
    <property type="project" value="UniProtKB-KW"/>
</dbReference>
<dbReference type="SUPFAM" id="SSF53335">
    <property type="entry name" value="S-adenosyl-L-methionine-dependent methyltransferases"/>
    <property type="match status" value="1"/>
</dbReference>
<dbReference type="CDD" id="cd02440">
    <property type="entry name" value="AdoMet_MTases"/>
    <property type="match status" value="1"/>
</dbReference>